<evidence type="ECO:0000313" key="1">
    <source>
        <dbReference type="EMBL" id="SVD29194.1"/>
    </source>
</evidence>
<organism evidence="1">
    <name type="scientific">marine metagenome</name>
    <dbReference type="NCBI Taxonomy" id="408172"/>
    <lineage>
        <taxon>unclassified sequences</taxon>
        <taxon>metagenomes</taxon>
        <taxon>ecological metagenomes</taxon>
    </lineage>
</organism>
<feature type="non-terminal residue" evidence="1">
    <location>
        <position position="1"/>
    </location>
</feature>
<name>A0A382U4G3_9ZZZZ</name>
<reference evidence="1" key="1">
    <citation type="submission" date="2018-05" db="EMBL/GenBank/DDBJ databases">
        <authorList>
            <person name="Lanie J.A."/>
            <person name="Ng W.-L."/>
            <person name="Kazmierczak K.M."/>
            <person name="Andrzejewski T.M."/>
            <person name="Davidsen T.M."/>
            <person name="Wayne K.J."/>
            <person name="Tettelin H."/>
            <person name="Glass J.I."/>
            <person name="Rusch D."/>
            <person name="Podicherti R."/>
            <person name="Tsui H.-C.T."/>
            <person name="Winkler M.E."/>
        </authorList>
    </citation>
    <scope>NUCLEOTIDE SEQUENCE</scope>
</reference>
<protein>
    <submittedName>
        <fullName evidence="1">Uncharacterized protein</fullName>
    </submittedName>
</protein>
<gene>
    <name evidence="1" type="ORF">METZ01_LOCUS382048</name>
</gene>
<accession>A0A382U4G3</accession>
<dbReference type="AlphaFoldDB" id="A0A382U4G3"/>
<sequence>KTIVIDKKDWPTYQAKGWQLAEEVKPDYDIIDLLEKYIDLKEFSDAHIKQLQIAYRPLRGKRLSMDQIKKLEGMIKKMSVSQMKTVAHADIPFLASMTKTHLVLHKGMKWSDFKRPLDMEYKPEQIDEGLRLDYVKQFTKHNDHFGARIYIAQQMGDREMENIYQGLETAHRKYGSYVGNNAVITRDKLEKVLYSKINGKWGTKLGKDIIGNL</sequence>
<dbReference type="EMBL" id="UINC01141455">
    <property type="protein sequence ID" value="SVD29194.1"/>
    <property type="molecule type" value="Genomic_DNA"/>
</dbReference>
<proteinExistence type="predicted"/>